<gene>
    <name evidence="2" type="ORF">ACFFHW_14905</name>
</gene>
<keyword evidence="1" id="KW-0812">Transmembrane</keyword>
<organism evidence="2 3">
    <name type="scientific">Kushneria aurantia</name>
    <dbReference type="NCBI Taxonomy" id="504092"/>
    <lineage>
        <taxon>Bacteria</taxon>
        <taxon>Pseudomonadati</taxon>
        <taxon>Pseudomonadota</taxon>
        <taxon>Gammaproteobacteria</taxon>
        <taxon>Oceanospirillales</taxon>
        <taxon>Halomonadaceae</taxon>
        <taxon>Kushneria</taxon>
    </lineage>
</organism>
<reference evidence="2 3" key="1">
    <citation type="submission" date="2024-09" db="EMBL/GenBank/DDBJ databases">
        <authorList>
            <person name="Sun Q."/>
            <person name="Mori K."/>
        </authorList>
    </citation>
    <scope>NUCLEOTIDE SEQUENCE [LARGE SCALE GENOMIC DNA]</scope>
    <source>
        <strain evidence="2 3">CCM 7415</strain>
    </source>
</reference>
<comment type="caution">
    <text evidence="2">The sequence shown here is derived from an EMBL/GenBank/DDBJ whole genome shotgun (WGS) entry which is preliminary data.</text>
</comment>
<evidence type="ECO:0000256" key="1">
    <source>
        <dbReference type="SAM" id="Phobius"/>
    </source>
</evidence>
<name>A0ABV6G6F6_9GAMM</name>
<evidence type="ECO:0000313" key="3">
    <source>
        <dbReference type="Proteomes" id="UP001589814"/>
    </source>
</evidence>
<evidence type="ECO:0000313" key="2">
    <source>
        <dbReference type="EMBL" id="MFC0269258.1"/>
    </source>
</evidence>
<keyword evidence="1" id="KW-0472">Membrane</keyword>
<keyword evidence="3" id="KW-1185">Reference proteome</keyword>
<dbReference type="Proteomes" id="UP001589814">
    <property type="component" value="Unassembled WGS sequence"/>
</dbReference>
<proteinExistence type="predicted"/>
<accession>A0ABV6G6F6</accession>
<feature type="transmembrane region" description="Helical" evidence="1">
    <location>
        <begin position="31"/>
        <end position="52"/>
    </location>
</feature>
<dbReference type="RefSeq" id="WP_019951496.1">
    <property type="nucleotide sequence ID" value="NZ_JBHLVX010000055.1"/>
</dbReference>
<sequence>MQSRTSLAPLLLVMTMAVVYSISRDPALSAIATLVLAPLLVVAARALTALACRSTRSSAQRTTPGGRHDPESAPHFIPCAFCREPRRCQPRRD</sequence>
<keyword evidence="1" id="KW-1133">Transmembrane helix</keyword>
<dbReference type="EMBL" id="JBHLVX010000055">
    <property type="protein sequence ID" value="MFC0269258.1"/>
    <property type="molecule type" value="Genomic_DNA"/>
</dbReference>
<protein>
    <submittedName>
        <fullName evidence="2">Uncharacterized protein</fullName>
    </submittedName>
</protein>